<evidence type="ECO:0000313" key="2">
    <source>
        <dbReference type="EMBL" id="KAK7055498.1"/>
    </source>
</evidence>
<reference evidence="2 3" key="1">
    <citation type="journal article" date="2024" name="J Genomics">
        <title>Draft genome sequencing and assembly of Favolaschia claudopus CIRM-BRFM 2984 isolated from oak limbs.</title>
        <authorList>
            <person name="Navarro D."/>
            <person name="Drula E."/>
            <person name="Chaduli D."/>
            <person name="Cazenave R."/>
            <person name="Ahrendt S."/>
            <person name="Wang J."/>
            <person name="Lipzen A."/>
            <person name="Daum C."/>
            <person name="Barry K."/>
            <person name="Grigoriev I.V."/>
            <person name="Favel A."/>
            <person name="Rosso M.N."/>
            <person name="Martin F."/>
        </authorList>
    </citation>
    <scope>NUCLEOTIDE SEQUENCE [LARGE SCALE GENOMIC DNA]</scope>
    <source>
        <strain evidence="2 3">CIRM-BRFM 2984</strain>
    </source>
</reference>
<dbReference type="EMBL" id="JAWWNJ010000005">
    <property type="protein sequence ID" value="KAK7055498.1"/>
    <property type="molecule type" value="Genomic_DNA"/>
</dbReference>
<dbReference type="Proteomes" id="UP001362999">
    <property type="component" value="Unassembled WGS sequence"/>
</dbReference>
<keyword evidence="1" id="KW-0732">Signal</keyword>
<dbReference type="AlphaFoldDB" id="A0AAW0DUP4"/>
<comment type="caution">
    <text evidence="2">The sequence shown here is derived from an EMBL/GenBank/DDBJ whole genome shotgun (WGS) entry which is preliminary data.</text>
</comment>
<sequence length="305" mass="30925">MFSTLTVFLAAAAVAQAASSSASAPNAGPTGNPYIPTSISQTCQGYLTQMDTDADLAKCTSSLLSATAGFAPNGNLTTATKQQITDTLTNICSASFTSSCPQNLITGKLADFYAKCGPELTSSPNAQVKTIYDTVYTLLPLLSTLCSKDNSGEWCVPQANSTSTSALLAPAVQLKVSKRADAVTAYMPNATAIDSNNILFLFLSSSLPKEQLCTDCTAAVLKSYMTFEAGTNYAPGLAQSVLMSGQPALYQAVASTCGSDFLSGAVKAAGSLGQGSGKGASGAVATRGSVIAVLAGALGSAAFFL</sequence>
<name>A0AAW0DUP4_9AGAR</name>
<gene>
    <name evidence="2" type="ORF">R3P38DRAFT_3170170</name>
</gene>
<evidence type="ECO:0000256" key="1">
    <source>
        <dbReference type="SAM" id="SignalP"/>
    </source>
</evidence>
<feature type="signal peptide" evidence="1">
    <location>
        <begin position="1"/>
        <end position="17"/>
    </location>
</feature>
<accession>A0AAW0DUP4</accession>
<feature type="chain" id="PRO_5043788153" evidence="1">
    <location>
        <begin position="18"/>
        <end position="305"/>
    </location>
</feature>
<organism evidence="2 3">
    <name type="scientific">Favolaschia claudopus</name>
    <dbReference type="NCBI Taxonomy" id="2862362"/>
    <lineage>
        <taxon>Eukaryota</taxon>
        <taxon>Fungi</taxon>
        <taxon>Dikarya</taxon>
        <taxon>Basidiomycota</taxon>
        <taxon>Agaricomycotina</taxon>
        <taxon>Agaricomycetes</taxon>
        <taxon>Agaricomycetidae</taxon>
        <taxon>Agaricales</taxon>
        <taxon>Marasmiineae</taxon>
        <taxon>Mycenaceae</taxon>
        <taxon>Favolaschia</taxon>
    </lineage>
</organism>
<proteinExistence type="predicted"/>
<evidence type="ECO:0000313" key="3">
    <source>
        <dbReference type="Proteomes" id="UP001362999"/>
    </source>
</evidence>
<protein>
    <submittedName>
        <fullName evidence="2">Uncharacterized protein</fullName>
    </submittedName>
</protein>
<keyword evidence="3" id="KW-1185">Reference proteome</keyword>